<dbReference type="EMBL" id="JABEPP010000001">
    <property type="protein sequence ID" value="NNM70805.1"/>
    <property type="molecule type" value="Genomic_DNA"/>
</dbReference>
<evidence type="ECO:0008006" key="5">
    <source>
        <dbReference type="Google" id="ProtNLM"/>
    </source>
</evidence>
<evidence type="ECO:0000256" key="1">
    <source>
        <dbReference type="SAM" id="MobiDB-lite"/>
    </source>
</evidence>
<dbReference type="AlphaFoldDB" id="A0A849I341"/>
<keyword evidence="2" id="KW-0732">Signal</keyword>
<evidence type="ECO:0000256" key="2">
    <source>
        <dbReference type="SAM" id="SignalP"/>
    </source>
</evidence>
<dbReference type="RefSeq" id="WP_171216342.1">
    <property type="nucleotide sequence ID" value="NZ_JABEPP010000001.1"/>
</dbReference>
<organism evidence="3 4">
    <name type="scientific">Enterovirga aerilata</name>
    <dbReference type="NCBI Taxonomy" id="2730920"/>
    <lineage>
        <taxon>Bacteria</taxon>
        <taxon>Pseudomonadati</taxon>
        <taxon>Pseudomonadota</taxon>
        <taxon>Alphaproteobacteria</taxon>
        <taxon>Hyphomicrobiales</taxon>
        <taxon>Methylobacteriaceae</taxon>
        <taxon>Enterovirga</taxon>
    </lineage>
</organism>
<accession>A0A849I341</accession>
<evidence type="ECO:0000313" key="3">
    <source>
        <dbReference type="EMBL" id="NNM70805.1"/>
    </source>
</evidence>
<gene>
    <name evidence="3" type="ORF">HJG44_00125</name>
</gene>
<keyword evidence="4" id="KW-1185">Reference proteome</keyword>
<feature type="signal peptide" evidence="2">
    <location>
        <begin position="1"/>
        <end position="26"/>
    </location>
</feature>
<reference evidence="3 4" key="1">
    <citation type="submission" date="2020-04" db="EMBL/GenBank/DDBJ databases">
        <title>Enterovirga sp. isolate from soil.</title>
        <authorList>
            <person name="Chea S."/>
            <person name="Kim D.-U."/>
        </authorList>
    </citation>
    <scope>NUCLEOTIDE SEQUENCE [LARGE SCALE GENOMIC DNA]</scope>
    <source>
        <strain evidence="3 4">DB1703</strain>
    </source>
</reference>
<evidence type="ECO:0000313" key="4">
    <source>
        <dbReference type="Proteomes" id="UP000564885"/>
    </source>
</evidence>
<feature type="region of interest" description="Disordered" evidence="1">
    <location>
        <begin position="25"/>
        <end position="44"/>
    </location>
</feature>
<comment type="caution">
    <text evidence="3">The sequence shown here is derived from an EMBL/GenBank/DDBJ whole genome shotgun (WGS) entry which is preliminary data.</text>
</comment>
<protein>
    <recommendedName>
        <fullName evidence="5">BA14K family protein</fullName>
    </recommendedName>
</protein>
<dbReference type="Proteomes" id="UP000564885">
    <property type="component" value="Unassembled WGS sequence"/>
</dbReference>
<sequence length="97" mass="9792">MPNHLRQGRLAAGLGLVLAASAPAGAADYGSRSGPGGPPVLEDGAAARSHGYEAWGAPPRPHRRPVNGGPGYVGSDYGLGKPAFTGLGSRPDWGYSE</sequence>
<proteinExistence type="predicted"/>
<name>A0A849I341_9HYPH</name>
<feature type="region of interest" description="Disordered" evidence="1">
    <location>
        <begin position="51"/>
        <end position="75"/>
    </location>
</feature>
<feature type="chain" id="PRO_5032550909" description="BA14K family protein" evidence="2">
    <location>
        <begin position="27"/>
        <end position="97"/>
    </location>
</feature>